<feature type="transmembrane region" description="Helical" evidence="2">
    <location>
        <begin position="73"/>
        <end position="95"/>
    </location>
</feature>
<evidence type="ECO:0000256" key="1">
    <source>
        <dbReference type="SAM" id="MobiDB-lite"/>
    </source>
</evidence>
<comment type="caution">
    <text evidence="3">The sequence shown here is derived from an EMBL/GenBank/DDBJ whole genome shotgun (WGS) entry which is preliminary data.</text>
</comment>
<keyword evidence="2" id="KW-1133">Transmembrane helix</keyword>
<feature type="compositionally biased region" description="Basic and acidic residues" evidence="1">
    <location>
        <begin position="137"/>
        <end position="151"/>
    </location>
</feature>
<evidence type="ECO:0000313" key="3">
    <source>
        <dbReference type="EMBL" id="CAH2216138.1"/>
    </source>
</evidence>
<dbReference type="EMBL" id="CAKXAJ010014203">
    <property type="protein sequence ID" value="CAH2216138.1"/>
    <property type="molecule type" value="Genomic_DNA"/>
</dbReference>
<keyword evidence="2" id="KW-0812">Transmembrane</keyword>
<evidence type="ECO:0000256" key="2">
    <source>
        <dbReference type="SAM" id="Phobius"/>
    </source>
</evidence>
<dbReference type="OrthoDB" id="300641at2759"/>
<evidence type="ECO:0000313" key="4">
    <source>
        <dbReference type="Proteomes" id="UP000838756"/>
    </source>
</evidence>
<proteinExistence type="predicted"/>
<dbReference type="Proteomes" id="UP000838756">
    <property type="component" value="Unassembled WGS sequence"/>
</dbReference>
<keyword evidence="4" id="KW-1185">Reference proteome</keyword>
<keyword evidence="2" id="KW-0472">Membrane</keyword>
<accession>A0A8S4QTF0</accession>
<protein>
    <submittedName>
        <fullName evidence="3">Jg22268 protein</fullName>
    </submittedName>
</protein>
<dbReference type="AlphaFoldDB" id="A0A8S4QTF0"/>
<sequence length="151" mass="16266">MSLIVHLVNRLNNQCVRCCSELGISANSTTTSECCHCNSDTGECKSSSIAGKRRNSESAALHTVATERQPTSFVNVVIAAGVATLVVLSIMTVQLRRSRKQPEVRSHGAIYSPLACNDEGEVAVLGSRTTFLASEGEPERNEHEPLLEHST</sequence>
<reference evidence="3" key="1">
    <citation type="submission" date="2022-03" db="EMBL/GenBank/DDBJ databases">
        <authorList>
            <person name="Lindestad O."/>
        </authorList>
    </citation>
    <scope>NUCLEOTIDE SEQUENCE</scope>
</reference>
<organism evidence="3 4">
    <name type="scientific">Pararge aegeria aegeria</name>
    <dbReference type="NCBI Taxonomy" id="348720"/>
    <lineage>
        <taxon>Eukaryota</taxon>
        <taxon>Metazoa</taxon>
        <taxon>Ecdysozoa</taxon>
        <taxon>Arthropoda</taxon>
        <taxon>Hexapoda</taxon>
        <taxon>Insecta</taxon>
        <taxon>Pterygota</taxon>
        <taxon>Neoptera</taxon>
        <taxon>Endopterygota</taxon>
        <taxon>Lepidoptera</taxon>
        <taxon>Glossata</taxon>
        <taxon>Ditrysia</taxon>
        <taxon>Papilionoidea</taxon>
        <taxon>Nymphalidae</taxon>
        <taxon>Satyrinae</taxon>
        <taxon>Satyrini</taxon>
        <taxon>Parargina</taxon>
        <taxon>Pararge</taxon>
    </lineage>
</organism>
<gene>
    <name evidence="3" type="primary">jg22268</name>
    <name evidence="3" type="ORF">PAEG_LOCUS4207</name>
</gene>
<name>A0A8S4QTF0_9NEOP</name>
<feature type="region of interest" description="Disordered" evidence="1">
    <location>
        <begin position="132"/>
        <end position="151"/>
    </location>
</feature>